<dbReference type="InterPro" id="IPR016160">
    <property type="entry name" value="Ald_DH_CS_CYS"/>
</dbReference>
<evidence type="ECO:0000256" key="2">
    <source>
        <dbReference type="ARBA" id="ARBA00023002"/>
    </source>
</evidence>
<evidence type="ECO:0000256" key="1">
    <source>
        <dbReference type="ARBA" id="ARBA00009986"/>
    </source>
</evidence>
<feature type="active site" evidence="5">
    <location>
        <position position="228"/>
    </location>
</feature>
<dbReference type="Proteomes" id="UP001595912">
    <property type="component" value="Unassembled WGS sequence"/>
</dbReference>
<keyword evidence="9" id="KW-1185">Reference proteome</keyword>
<dbReference type="InterPro" id="IPR016163">
    <property type="entry name" value="Ald_DH_C"/>
</dbReference>
<name>A0ABV9VVJ1_9ACTN</name>
<accession>A0ABV9VVJ1</accession>
<evidence type="ECO:0000256" key="3">
    <source>
        <dbReference type="ARBA" id="ARBA00024226"/>
    </source>
</evidence>
<gene>
    <name evidence="8" type="ORF">ACFPIJ_18570</name>
</gene>
<dbReference type="InterPro" id="IPR016162">
    <property type="entry name" value="Ald_DH_N"/>
</dbReference>
<dbReference type="InterPro" id="IPR015590">
    <property type="entry name" value="Aldehyde_DH_dom"/>
</dbReference>
<evidence type="ECO:0000259" key="7">
    <source>
        <dbReference type="Pfam" id="PF00171"/>
    </source>
</evidence>
<dbReference type="CDD" id="cd07138">
    <property type="entry name" value="ALDH_CddD_SSP0762"/>
    <property type="match status" value="1"/>
</dbReference>
<comment type="catalytic activity">
    <reaction evidence="4">
        <text>an aldehyde + NAD(+) + H2O = a carboxylate + NADH + 2 H(+)</text>
        <dbReference type="Rhea" id="RHEA:16185"/>
        <dbReference type="ChEBI" id="CHEBI:15377"/>
        <dbReference type="ChEBI" id="CHEBI:15378"/>
        <dbReference type="ChEBI" id="CHEBI:17478"/>
        <dbReference type="ChEBI" id="CHEBI:29067"/>
        <dbReference type="ChEBI" id="CHEBI:57540"/>
        <dbReference type="ChEBI" id="CHEBI:57945"/>
        <dbReference type="EC" id="1.2.1.3"/>
    </reaction>
</comment>
<dbReference type="PANTHER" id="PTHR42804">
    <property type="entry name" value="ALDEHYDE DEHYDROGENASE"/>
    <property type="match status" value="1"/>
</dbReference>
<dbReference type="EMBL" id="JBHSIU010000019">
    <property type="protein sequence ID" value="MFC4999834.1"/>
    <property type="molecule type" value="Genomic_DNA"/>
</dbReference>
<dbReference type="RefSeq" id="WP_380116386.1">
    <property type="nucleotide sequence ID" value="NZ_JBHSIU010000019.1"/>
</dbReference>
<dbReference type="InterPro" id="IPR029510">
    <property type="entry name" value="Ald_DH_CS_GLU"/>
</dbReference>
<evidence type="ECO:0000313" key="9">
    <source>
        <dbReference type="Proteomes" id="UP001595912"/>
    </source>
</evidence>
<dbReference type="PROSITE" id="PS00070">
    <property type="entry name" value="ALDEHYDE_DEHYDR_CYS"/>
    <property type="match status" value="1"/>
</dbReference>
<feature type="domain" description="Aldehyde dehydrogenase" evidence="7">
    <location>
        <begin position="3"/>
        <end position="450"/>
    </location>
</feature>
<sequence>MSIDVYNPATEEVIGSVPETADVGPAVAAARAALGPWSALSRADRAAHLAALRDLLAAHADELAALITAEMGAPLTIARKVQVGLPIAVLSSMVDLLSGDPGGDLAEERIGNSVIVRDPVGVVAAITPWNYPLHQTVAKLAPALAAGNTVVHKPSEVAPLSALRLRELVREAGLPDGVYNLVTGYGDPTGAALAGHPGVDLVSFTGSTGAGRTVAALAAKHLTRVSLELGGKSANVILPDADLAAAVKVGVGNCYLNSGQTCTAWTRLLVHESQHDEVVALAVAAASRYTVGDPTDPATRLGPLASAAQRDRVLSYVSRGLADGAKLALGNGSVPDVGYYVAPVVFADVDPASAIAQEEIFGPVLSIIRYRDEDDAVRIANGTPYGLAGSVWSGSQEHAVAVARRLRTGQVDVNGGSFNTLAPFGGIGDSGYGRELGVHGYEEFTSVKAIQL</sequence>
<comment type="caution">
    <text evidence="8">The sequence shown here is derived from an EMBL/GenBank/DDBJ whole genome shotgun (WGS) entry which is preliminary data.</text>
</comment>
<evidence type="ECO:0000256" key="6">
    <source>
        <dbReference type="RuleBase" id="RU003345"/>
    </source>
</evidence>
<dbReference type="EC" id="1.2.1.3" evidence="3"/>
<evidence type="ECO:0000256" key="5">
    <source>
        <dbReference type="PROSITE-ProRule" id="PRU10007"/>
    </source>
</evidence>
<dbReference type="InterPro" id="IPR016161">
    <property type="entry name" value="Ald_DH/histidinol_DH"/>
</dbReference>
<organism evidence="8 9">
    <name type="scientific">Dactylosporangium cerinum</name>
    <dbReference type="NCBI Taxonomy" id="1434730"/>
    <lineage>
        <taxon>Bacteria</taxon>
        <taxon>Bacillati</taxon>
        <taxon>Actinomycetota</taxon>
        <taxon>Actinomycetes</taxon>
        <taxon>Micromonosporales</taxon>
        <taxon>Micromonosporaceae</taxon>
        <taxon>Dactylosporangium</taxon>
    </lineage>
</organism>
<proteinExistence type="inferred from homology"/>
<protein>
    <recommendedName>
        <fullName evidence="3">aldehyde dehydrogenase (NAD(+))</fullName>
        <ecNumber evidence="3">1.2.1.3</ecNumber>
    </recommendedName>
</protein>
<dbReference type="Gene3D" id="3.40.309.10">
    <property type="entry name" value="Aldehyde Dehydrogenase, Chain A, domain 2"/>
    <property type="match status" value="1"/>
</dbReference>
<evidence type="ECO:0000256" key="4">
    <source>
        <dbReference type="ARBA" id="ARBA00049194"/>
    </source>
</evidence>
<dbReference type="PANTHER" id="PTHR42804:SF1">
    <property type="entry name" value="ALDEHYDE DEHYDROGENASE-RELATED"/>
    <property type="match status" value="1"/>
</dbReference>
<keyword evidence="2 6" id="KW-0560">Oxidoreductase</keyword>
<dbReference type="PROSITE" id="PS00687">
    <property type="entry name" value="ALDEHYDE_DEHYDR_GLU"/>
    <property type="match status" value="1"/>
</dbReference>
<dbReference type="SUPFAM" id="SSF53720">
    <property type="entry name" value="ALDH-like"/>
    <property type="match status" value="1"/>
</dbReference>
<comment type="similarity">
    <text evidence="1 6">Belongs to the aldehyde dehydrogenase family.</text>
</comment>
<dbReference type="Gene3D" id="3.40.605.10">
    <property type="entry name" value="Aldehyde Dehydrogenase, Chain A, domain 1"/>
    <property type="match status" value="1"/>
</dbReference>
<dbReference type="Pfam" id="PF00171">
    <property type="entry name" value="Aldedh"/>
    <property type="match status" value="1"/>
</dbReference>
<reference evidence="9" key="1">
    <citation type="journal article" date="2019" name="Int. J. Syst. Evol. Microbiol.">
        <title>The Global Catalogue of Microorganisms (GCM) 10K type strain sequencing project: providing services to taxonomists for standard genome sequencing and annotation.</title>
        <authorList>
            <consortium name="The Broad Institute Genomics Platform"/>
            <consortium name="The Broad Institute Genome Sequencing Center for Infectious Disease"/>
            <person name="Wu L."/>
            <person name="Ma J."/>
        </authorList>
    </citation>
    <scope>NUCLEOTIDE SEQUENCE [LARGE SCALE GENOMIC DNA]</scope>
    <source>
        <strain evidence="9">CGMCC 4.7152</strain>
    </source>
</reference>
<evidence type="ECO:0000313" key="8">
    <source>
        <dbReference type="EMBL" id="MFC4999834.1"/>
    </source>
</evidence>